<comment type="caution">
    <text evidence="2">The sequence shown here is derived from an EMBL/GenBank/DDBJ whole genome shotgun (WGS) entry which is preliminary data.</text>
</comment>
<gene>
    <name evidence="2" type="ORF">NEIFLAOT_01922</name>
</gene>
<dbReference type="EMBL" id="ACEN01000092">
    <property type="protein sequence ID" value="EEG33025.1"/>
    <property type="molecule type" value="Genomic_DNA"/>
</dbReference>
<protein>
    <submittedName>
        <fullName evidence="2">Uncharacterized protein</fullName>
    </submittedName>
</protein>
<keyword evidence="3" id="KW-1185">Reference proteome</keyword>
<feature type="transmembrane region" description="Helical" evidence="1">
    <location>
        <begin position="29"/>
        <end position="50"/>
    </location>
</feature>
<sequence>MTYNFMRPRDMLKMSYTQTITIKDENMTIIIIHFLWIALSWLAASFQAYLDLDSLLKSLFAQTKQAL</sequence>
<evidence type="ECO:0000313" key="3">
    <source>
        <dbReference type="Proteomes" id="UP000004457"/>
    </source>
</evidence>
<keyword evidence="1" id="KW-0472">Membrane</keyword>
<organism evidence="2 3">
    <name type="scientific">Neisseria flavescens NRL30031/H210</name>
    <dbReference type="NCBI Taxonomy" id="546264"/>
    <lineage>
        <taxon>Bacteria</taxon>
        <taxon>Pseudomonadati</taxon>
        <taxon>Pseudomonadota</taxon>
        <taxon>Betaproteobacteria</taxon>
        <taxon>Neisseriales</taxon>
        <taxon>Neisseriaceae</taxon>
        <taxon>Neisseria</taxon>
    </lineage>
</organism>
<dbReference type="AlphaFoldDB" id="C0EPN2"/>
<accession>C0EPN2</accession>
<dbReference type="Proteomes" id="UP000004457">
    <property type="component" value="Unassembled WGS sequence"/>
</dbReference>
<name>C0EPN2_NEIFL</name>
<proteinExistence type="predicted"/>
<keyword evidence="1" id="KW-0812">Transmembrane</keyword>
<reference evidence="2 3" key="1">
    <citation type="submission" date="2009-01" db="EMBL/GenBank/DDBJ databases">
        <authorList>
            <person name="Fulton L."/>
            <person name="Clifton S."/>
            <person name="Chinwalla A.T."/>
            <person name="Mitreva M."/>
            <person name="Sodergren E."/>
            <person name="Weinstock G."/>
            <person name="Clifton S."/>
            <person name="Dooling D.J."/>
            <person name="Fulton B."/>
            <person name="Minx P."/>
            <person name="Pepin K.H."/>
            <person name="Johnson M."/>
            <person name="Bhonagiri V."/>
            <person name="Nash W.E."/>
            <person name="Mardis E.R."/>
            <person name="Wilson R.K."/>
        </authorList>
    </citation>
    <scope>NUCLEOTIDE SEQUENCE [LARGE SCALE GENOMIC DNA]</scope>
    <source>
        <strain evidence="2 3">NRL30031/H210</strain>
    </source>
</reference>
<evidence type="ECO:0000313" key="2">
    <source>
        <dbReference type="EMBL" id="EEG33025.1"/>
    </source>
</evidence>
<evidence type="ECO:0000256" key="1">
    <source>
        <dbReference type="SAM" id="Phobius"/>
    </source>
</evidence>
<keyword evidence="1" id="KW-1133">Transmembrane helix</keyword>